<keyword evidence="7" id="KW-0325">Glycoprotein</keyword>
<dbReference type="PANTHER" id="PTHR23097">
    <property type="entry name" value="TUMOR NECROSIS FACTOR RECEPTOR SUPERFAMILY MEMBER"/>
    <property type="match status" value="1"/>
</dbReference>
<dbReference type="Bgee" id="ENSGACG00000009659">
    <property type="expression patterns" value="Expressed in intestinal epithelial cell and 4 other cell types or tissues"/>
</dbReference>
<feature type="domain" description="TNFR-Cys" evidence="10">
    <location>
        <begin position="68"/>
        <end position="108"/>
    </location>
</feature>
<name>G3P567_GASAC</name>
<evidence type="ECO:0000256" key="1">
    <source>
        <dbReference type="ARBA" id="ARBA00004613"/>
    </source>
</evidence>
<evidence type="ECO:0000256" key="7">
    <source>
        <dbReference type="ARBA" id="ARBA00023180"/>
    </source>
</evidence>
<dbReference type="GO" id="GO:0005576">
    <property type="term" value="C:extracellular region"/>
    <property type="evidence" value="ECO:0007669"/>
    <property type="project" value="UniProtKB-SubCell"/>
</dbReference>
<dbReference type="Pfam" id="PF00020">
    <property type="entry name" value="TNFR_c6"/>
    <property type="match status" value="2"/>
</dbReference>
<dbReference type="SUPFAM" id="SSF57586">
    <property type="entry name" value="TNF receptor-like"/>
    <property type="match status" value="2"/>
</dbReference>
<feature type="disulfide bond" evidence="8">
    <location>
        <begin position="69"/>
        <end position="84"/>
    </location>
</feature>
<feature type="repeat" description="TNFR-Cys" evidence="8">
    <location>
        <begin position="68"/>
        <end position="108"/>
    </location>
</feature>
<dbReference type="InParanoid" id="G3P567"/>
<dbReference type="Proteomes" id="UP000007635">
    <property type="component" value="Chromosome X"/>
</dbReference>
<reference evidence="11" key="2">
    <citation type="submission" date="2025-08" db="UniProtKB">
        <authorList>
            <consortium name="Ensembl"/>
        </authorList>
    </citation>
    <scope>IDENTIFICATION</scope>
</reference>
<dbReference type="Ensembl" id="ENSGACT00000012764.2">
    <property type="protein sequence ID" value="ENSGACP00000012740.2"/>
    <property type="gene ID" value="ENSGACG00000009659.2"/>
</dbReference>
<dbReference type="PROSITE" id="PS00652">
    <property type="entry name" value="TNFR_NGFR_1"/>
    <property type="match status" value="1"/>
</dbReference>
<comment type="subcellular location">
    <subcellularLocation>
        <location evidence="1">Secreted</location>
    </subcellularLocation>
</comment>
<dbReference type="AlphaFoldDB" id="G3P567"/>
<feature type="disulfide bond" evidence="8">
    <location>
        <begin position="90"/>
        <end position="108"/>
    </location>
</feature>
<evidence type="ECO:0000313" key="12">
    <source>
        <dbReference type="Proteomes" id="UP000007635"/>
    </source>
</evidence>
<dbReference type="Gene3D" id="2.10.50.10">
    <property type="entry name" value="Tumor Necrosis Factor Receptor, subunit A, domain 2"/>
    <property type="match status" value="2"/>
</dbReference>
<dbReference type="OMA" id="PCQPHQD"/>
<feature type="chain" id="PRO_5044028079" description="TNFR-Cys domain-containing protein" evidence="9">
    <location>
        <begin position="25"/>
        <end position="299"/>
    </location>
</feature>
<evidence type="ECO:0000256" key="3">
    <source>
        <dbReference type="ARBA" id="ARBA00022703"/>
    </source>
</evidence>
<dbReference type="GO" id="GO:0006915">
    <property type="term" value="P:apoptotic process"/>
    <property type="evidence" value="ECO:0007669"/>
    <property type="project" value="UniProtKB-KW"/>
</dbReference>
<dbReference type="STRING" id="69293.ENSGACP00000012740"/>
<evidence type="ECO:0000256" key="6">
    <source>
        <dbReference type="ARBA" id="ARBA00023157"/>
    </source>
</evidence>
<evidence type="ECO:0000256" key="5">
    <source>
        <dbReference type="ARBA" id="ARBA00022737"/>
    </source>
</evidence>
<feature type="disulfide bond" evidence="8">
    <location>
        <begin position="87"/>
        <end position="100"/>
    </location>
</feature>
<evidence type="ECO:0000259" key="10">
    <source>
        <dbReference type="PROSITE" id="PS50050"/>
    </source>
</evidence>
<dbReference type="Pfam" id="PF21733">
    <property type="entry name" value="Death_3"/>
    <property type="match status" value="1"/>
</dbReference>
<evidence type="ECO:0000256" key="4">
    <source>
        <dbReference type="ARBA" id="ARBA00022729"/>
    </source>
</evidence>
<reference evidence="11" key="3">
    <citation type="submission" date="2025-09" db="UniProtKB">
        <authorList>
            <consortium name="Ensembl"/>
        </authorList>
    </citation>
    <scope>IDENTIFICATION</scope>
</reference>
<keyword evidence="6 8" id="KW-1015">Disulfide bond</keyword>
<dbReference type="InterPro" id="IPR052459">
    <property type="entry name" value="TNFRSF_decoy_receptor"/>
</dbReference>
<protein>
    <recommendedName>
        <fullName evidence="10">TNFR-Cys domain-containing protein</fullName>
    </recommendedName>
</protein>
<dbReference type="eggNOG" id="ENOG502S24F">
    <property type="taxonomic scope" value="Eukaryota"/>
</dbReference>
<dbReference type="GeneTree" id="ENSGT00940000155167"/>
<keyword evidence="5" id="KW-0677">Repeat</keyword>
<proteinExistence type="predicted"/>
<evidence type="ECO:0000256" key="8">
    <source>
        <dbReference type="PROSITE-ProRule" id="PRU00206"/>
    </source>
</evidence>
<dbReference type="InterPro" id="IPR001368">
    <property type="entry name" value="TNFR/NGFR_Cys_rich_reg"/>
</dbReference>
<accession>G3P567</accession>
<dbReference type="InterPro" id="IPR048522">
    <property type="entry name" value="Death_3_fish"/>
</dbReference>
<reference evidence="11 12" key="1">
    <citation type="journal article" date="2021" name="G3 (Bethesda)">
        <title>Improved contiguity of the threespine stickleback genome using long-read sequencing.</title>
        <authorList>
            <person name="Nath S."/>
            <person name="Shaw D.E."/>
            <person name="White M.A."/>
        </authorList>
    </citation>
    <scope>NUCLEOTIDE SEQUENCE [LARGE SCALE GENOMIC DNA]</scope>
    <source>
        <strain evidence="11 12">Lake Benthic</strain>
    </source>
</reference>
<keyword evidence="3" id="KW-0053">Apoptosis</keyword>
<keyword evidence="2" id="KW-0964">Secreted</keyword>
<dbReference type="SMART" id="SM00208">
    <property type="entry name" value="TNFR"/>
    <property type="match status" value="3"/>
</dbReference>
<feature type="signal peptide" evidence="9">
    <location>
        <begin position="1"/>
        <end position="24"/>
    </location>
</feature>
<sequence length="299" mass="32324">MCPSLLPPLLLLLLLCARAAPVRGDAAPVPTYRDTDPVTGAPVECDRCPPGSYLRSTCTATSKSVCAQCPPGSFTELWNYIGKCLRCGVCGHDQVMKTPCAAHTDCQCEFDMGARHSESRSGHEVLTRGTADEDTVCQVCPNGTYSDTVSALHECTLHRGCDAPGMQMVLKGSSWHDSVCTSCKGLSCKDAGDYLREILPAFFVHQKIHPRRLRRILNRLPSESGKNHGASGLGLSDHQARINAWVASATAAQIRQLPAALTRSGADGAGHRLLSKLQRIEWSLSELNDSRNEVDNIVQ</sequence>
<evidence type="ECO:0000256" key="9">
    <source>
        <dbReference type="SAM" id="SignalP"/>
    </source>
</evidence>
<organism evidence="11 12">
    <name type="scientific">Gasterosteus aculeatus aculeatus</name>
    <name type="common">three-spined stickleback</name>
    <dbReference type="NCBI Taxonomy" id="481459"/>
    <lineage>
        <taxon>Eukaryota</taxon>
        <taxon>Metazoa</taxon>
        <taxon>Chordata</taxon>
        <taxon>Craniata</taxon>
        <taxon>Vertebrata</taxon>
        <taxon>Euteleostomi</taxon>
        <taxon>Actinopterygii</taxon>
        <taxon>Neopterygii</taxon>
        <taxon>Teleostei</taxon>
        <taxon>Neoteleostei</taxon>
        <taxon>Acanthomorphata</taxon>
        <taxon>Eupercaria</taxon>
        <taxon>Perciformes</taxon>
        <taxon>Cottioidei</taxon>
        <taxon>Gasterosteales</taxon>
        <taxon>Gasterosteidae</taxon>
        <taxon>Gasterosteus</taxon>
    </lineage>
</organism>
<dbReference type="PANTHER" id="PTHR23097:SF116">
    <property type="entry name" value="TUMOR NECROSIS FACTOR RECEPTOR SUPERFAMILY MEMBER 6B"/>
    <property type="match status" value="1"/>
</dbReference>
<evidence type="ECO:0000256" key="2">
    <source>
        <dbReference type="ARBA" id="ARBA00022525"/>
    </source>
</evidence>
<keyword evidence="12" id="KW-1185">Reference proteome</keyword>
<evidence type="ECO:0000313" key="11">
    <source>
        <dbReference type="Ensembl" id="ENSGACP00000012740.2"/>
    </source>
</evidence>
<dbReference type="PROSITE" id="PS50050">
    <property type="entry name" value="TNFR_NGFR_2"/>
    <property type="match status" value="1"/>
</dbReference>
<keyword evidence="4 9" id="KW-0732">Signal</keyword>